<feature type="transmembrane region" description="Helical" evidence="8">
    <location>
        <begin position="432"/>
        <end position="457"/>
    </location>
</feature>
<feature type="transmembrane region" description="Helical" evidence="8">
    <location>
        <begin position="195"/>
        <end position="217"/>
    </location>
</feature>
<dbReference type="Proteomes" id="UP000179283">
    <property type="component" value="Unassembled WGS sequence"/>
</dbReference>
<dbReference type="GO" id="GO:0015648">
    <property type="term" value="F:lipid-linked peptidoglycan transporter activity"/>
    <property type="evidence" value="ECO:0007669"/>
    <property type="project" value="TreeGrafter"/>
</dbReference>
<dbReference type="PRINTS" id="PR01806">
    <property type="entry name" value="VIRFACTRMVIN"/>
</dbReference>
<evidence type="ECO:0000313" key="10">
    <source>
        <dbReference type="Proteomes" id="UP000179283"/>
    </source>
</evidence>
<accession>A0A1G2U2P1</accession>
<feature type="transmembrane region" description="Helical" evidence="8">
    <location>
        <begin position="391"/>
        <end position="412"/>
    </location>
</feature>
<dbReference type="EMBL" id="MHWD01000016">
    <property type="protein sequence ID" value="OHB03797.1"/>
    <property type="molecule type" value="Genomic_DNA"/>
</dbReference>
<keyword evidence="7 8" id="KW-0472">Membrane</keyword>
<keyword evidence="5" id="KW-0573">Peptidoglycan synthesis</keyword>
<gene>
    <name evidence="9" type="ORF">A2920_01985</name>
</gene>
<dbReference type="InterPro" id="IPR051050">
    <property type="entry name" value="Lipid_II_flippase_MurJ/MviN"/>
</dbReference>
<keyword evidence="3 8" id="KW-0812">Transmembrane</keyword>
<name>A0A1G2U2P1_9BACT</name>
<reference evidence="9 10" key="1">
    <citation type="journal article" date="2016" name="Nat. Commun.">
        <title>Thousands of microbial genomes shed light on interconnected biogeochemical processes in an aquifer system.</title>
        <authorList>
            <person name="Anantharaman K."/>
            <person name="Brown C.T."/>
            <person name="Hug L.A."/>
            <person name="Sharon I."/>
            <person name="Castelle C.J."/>
            <person name="Probst A.J."/>
            <person name="Thomas B.C."/>
            <person name="Singh A."/>
            <person name="Wilkins M.J."/>
            <person name="Karaoz U."/>
            <person name="Brodie E.L."/>
            <person name="Williams K.H."/>
            <person name="Hubbard S.S."/>
            <person name="Banfield J.F."/>
        </authorList>
    </citation>
    <scope>NUCLEOTIDE SEQUENCE [LARGE SCALE GENOMIC DNA]</scope>
</reference>
<feature type="transmembrane region" description="Helical" evidence="8">
    <location>
        <begin position="357"/>
        <end position="379"/>
    </location>
</feature>
<dbReference type="InterPro" id="IPR004268">
    <property type="entry name" value="MurJ"/>
</dbReference>
<evidence type="ECO:0000256" key="4">
    <source>
        <dbReference type="ARBA" id="ARBA00022960"/>
    </source>
</evidence>
<evidence type="ECO:0000313" key="9">
    <source>
        <dbReference type="EMBL" id="OHB03797.1"/>
    </source>
</evidence>
<feature type="transmembrane region" description="Helical" evidence="8">
    <location>
        <begin position="167"/>
        <end position="189"/>
    </location>
</feature>
<evidence type="ECO:0000256" key="8">
    <source>
        <dbReference type="SAM" id="Phobius"/>
    </source>
</evidence>
<dbReference type="PANTHER" id="PTHR47019">
    <property type="entry name" value="LIPID II FLIPPASE MURJ"/>
    <property type="match status" value="1"/>
</dbReference>
<evidence type="ECO:0000256" key="1">
    <source>
        <dbReference type="ARBA" id="ARBA00004651"/>
    </source>
</evidence>
<comment type="caution">
    <text evidence="9">The sequence shown here is derived from an EMBL/GenBank/DDBJ whole genome shotgun (WGS) entry which is preliminary data.</text>
</comment>
<evidence type="ECO:0000256" key="5">
    <source>
        <dbReference type="ARBA" id="ARBA00022984"/>
    </source>
</evidence>
<dbReference type="PANTHER" id="PTHR47019:SF1">
    <property type="entry name" value="LIPID II FLIPPASE MURJ"/>
    <property type="match status" value="1"/>
</dbReference>
<evidence type="ECO:0008006" key="11">
    <source>
        <dbReference type="Google" id="ProtNLM"/>
    </source>
</evidence>
<feature type="transmembrane region" description="Helical" evidence="8">
    <location>
        <begin position="282"/>
        <end position="302"/>
    </location>
</feature>
<keyword evidence="6 8" id="KW-1133">Transmembrane helix</keyword>
<keyword evidence="4" id="KW-0133">Cell shape</keyword>
<protein>
    <recommendedName>
        <fullName evidence="11">Lipid II flippase MurJ</fullName>
    </recommendedName>
</protein>
<feature type="transmembrane region" description="Helical" evidence="8">
    <location>
        <begin position="469"/>
        <end position="492"/>
    </location>
</feature>
<evidence type="ECO:0000256" key="6">
    <source>
        <dbReference type="ARBA" id="ARBA00022989"/>
    </source>
</evidence>
<evidence type="ECO:0000256" key="7">
    <source>
        <dbReference type="ARBA" id="ARBA00023136"/>
    </source>
</evidence>
<feature type="transmembrane region" description="Helical" evidence="8">
    <location>
        <begin position="237"/>
        <end position="262"/>
    </location>
</feature>
<feature type="transmembrane region" description="Helical" evidence="8">
    <location>
        <begin position="139"/>
        <end position="160"/>
    </location>
</feature>
<keyword evidence="2" id="KW-1003">Cell membrane</keyword>
<dbReference type="Pfam" id="PF03023">
    <property type="entry name" value="MurJ"/>
    <property type="match status" value="1"/>
</dbReference>
<organism evidence="9 10">
    <name type="scientific">Candidatus Zambryskibacteria bacterium RIFCSPLOWO2_01_FULL_43_17</name>
    <dbReference type="NCBI Taxonomy" id="1802760"/>
    <lineage>
        <taxon>Bacteria</taxon>
        <taxon>Candidatus Zambryskiibacteriota</taxon>
    </lineage>
</organism>
<dbReference type="GO" id="GO:0005886">
    <property type="term" value="C:plasma membrane"/>
    <property type="evidence" value="ECO:0007669"/>
    <property type="project" value="UniProtKB-SubCell"/>
</dbReference>
<evidence type="ECO:0000256" key="3">
    <source>
        <dbReference type="ARBA" id="ARBA00022692"/>
    </source>
</evidence>
<dbReference type="AlphaFoldDB" id="A0A1G2U2P1"/>
<dbReference type="GO" id="GO:0034204">
    <property type="term" value="P:lipid translocation"/>
    <property type="evidence" value="ECO:0007669"/>
    <property type="project" value="TreeGrafter"/>
</dbReference>
<comment type="subcellular location">
    <subcellularLocation>
        <location evidence="1">Cell membrane</location>
        <topology evidence="1">Multi-pass membrane protein</topology>
    </subcellularLocation>
</comment>
<dbReference type="GO" id="GO:0008360">
    <property type="term" value="P:regulation of cell shape"/>
    <property type="evidence" value="ECO:0007669"/>
    <property type="project" value="UniProtKB-KW"/>
</dbReference>
<feature type="transmembrane region" description="Helical" evidence="8">
    <location>
        <begin position="58"/>
        <end position="78"/>
    </location>
</feature>
<feature type="transmembrane region" description="Helical" evidence="8">
    <location>
        <begin position="99"/>
        <end position="119"/>
    </location>
</feature>
<feature type="transmembrane region" description="Helical" evidence="8">
    <location>
        <begin position="322"/>
        <end position="345"/>
    </location>
</feature>
<dbReference type="GO" id="GO:0009252">
    <property type="term" value="P:peptidoglycan biosynthetic process"/>
    <property type="evidence" value="ECO:0007669"/>
    <property type="project" value="UniProtKB-KW"/>
</dbReference>
<sequence>MVEAFLKILRRETSGLHEAAFLLGFFALLSQVFALVRDKLLASQFGASADLDLYYAAFRIPDFLFVTLGSVVSLSVLIPFIERETLRGLPNVRRFIDSIFTVFLASIIAIGAIIFIFSPTITSHLFPGFSVESNSVVSLMTRILLLSPVLLGISNLFGSLAQANNRFLVYALSPLLYNFGIILGVIFLYKPFGLYGLAIGVIFGAMLHLLIQVPTILRLHLAPRITFKPDLALIKEIAYLALPRTIALSVSHIAIFVLVSFATLMAEGSITVFNFAWNLQSVPLSIFGVSYSLAAFPALSRLYISGEKDAFLAKFIASAKHIIFWIIPCTALFIVLRAHIVRIVLGSGEFDWTDTRLTAAVLALFAFSLVFQAMVLLCIRGLYAMGSTGKPFYITIISGFSIIAFSFLFWKLFEQIPSFKYFVEAIMKIPDITGSSVATLALGFSSGSFLEAVLMWIYFTKIWKGASTLLARSFVQVVSSSVILGFVSYLSLKFFGQYITLDTFWGVFSQTVISAFLGVTAWIAALTLLKNKELPIIAGTLKERFWRTKPTSPDTSLV</sequence>
<proteinExistence type="predicted"/>
<evidence type="ECO:0000256" key="2">
    <source>
        <dbReference type="ARBA" id="ARBA00022475"/>
    </source>
</evidence>
<feature type="transmembrane region" description="Helical" evidence="8">
    <location>
        <begin position="504"/>
        <end position="529"/>
    </location>
</feature>